<protein>
    <submittedName>
        <fullName evidence="1">Uncharacterized protein</fullName>
    </submittedName>
</protein>
<dbReference type="AlphaFoldDB" id="A0A2G8JW88"/>
<reference evidence="1 2" key="1">
    <citation type="journal article" date="2017" name="PLoS Biol.">
        <title>The sea cucumber genome provides insights into morphological evolution and visceral regeneration.</title>
        <authorList>
            <person name="Zhang X."/>
            <person name="Sun L."/>
            <person name="Yuan J."/>
            <person name="Sun Y."/>
            <person name="Gao Y."/>
            <person name="Zhang L."/>
            <person name="Li S."/>
            <person name="Dai H."/>
            <person name="Hamel J.F."/>
            <person name="Liu C."/>
            <person name="Yu Y."/>
            <person name="Liu S."/>
            <person name="Lin W."/>
            <person name="Guo K."/>
            <person name="Jin S."/>
            <person name="Xu P."/>
            <person name="Storey K.B."/>
            <person name="Huan P."/>
            <person name="Zhang T."/>
            <person name="Zhou Y."/>
            <person name="Zhang J."/>
            <person name="Lin C."/>
            <person name="Li X."/>
            <person name="Xing L."/>
            <person name="Huo D."/>
            <person name="Sun M."/>
            <person name="Wang L."/>
            <person name="Mercier A."/>
            <person name="Li F."/>
            <person name="Yang H."/>
            <person name="Xiang J."/>
        </authorList>
    </citation>
    <scope>NUCLEOTIDE SEQUENCE [LARGE SCALE GENOMIC DNA]</scope>
    <source>
        <strain evidence="1">Shaxun</strain>
        <tissue evidence="1">Muscle</tissue>
    </source>
</reference>
<comment type="caution">
    <text evidence="1">The sequence shown here is derived from an EMBL/GenBank/DDBJ whole genome shotgun (WGS) entry which is preliminary data.</text>
</comment>
<evidence type="ECO:0000313" key="2">
    <source>
        <dbReference type="Proteomes" id="UP000230750"/>
    </source>
</evidence>
<proteinExistence type="predicted"/>
<organism evidence="1 2">
    <name type="scientific">Stichopus japonicus</name>
    <name type="common">Sea cucumber</name>
    <dbReference type="NCBI Taxonomy" id="307972"/>
    <lineage>
        <taxon>Eukaryota</taxon>
        <taxon>Metazoa</taxon>
        <taxon>Echinodermata</taxon>
        <taxon>Eleutherozoa</taxon>
        <taxon>Echinozoa</taxon>
        <taxon>Holothuroidea</taxon>
        <taxon>Aspidochirotacea</taxon>
        <taxon>Aspidochirotida</taxon>
        <taxon>Stichopodidae</taxon>
        <taxon>Apostichopus</taxon>
    </lineage>
</organism>
<gene>
    <name evidence="1" type="ORF">BSL78_23157</name>
</gene>
<evidence type="ECO:0000313" key="1">
    <source>
        <dbReference type="EMBL" id="PIK39989.1"/>
    </source>
</evidence>
<accession>A0A2G8JW88</accession>
<dbReference type="Proteomes" id="UP000230750">
    <property type="component" value="Unassembled WGS sequence"/>
</dbReference>
<sequence>MNSSSVNSEFRRSEKGNSEEYFCQCPVQSEIYNFRSAALCLSSHFLCGTVSCAVSMATIWLESFAAGAGVFLGSYNLVSWGGNVRKEDAHRIDVLIRQASRIIGDSQPTLASSYQHQLGVKLEKILLDEDHPVREFLDRAIIPRSGRMRLPLARTNRHPLFIHFTMHETTQPTS</sequence>
<dbReference type="OrthoDB" id="10160660at2759"/>
<keyword evidence="2" id="KW-1185">Reference proteome</keyword>
<name>A0A2G8JW88_STIJA</name>
<dbReference type="EMBL" id="MRZV01001177">
    <property type="protein sequence ID" value="PIK39989.1"/>
    <property type="molecule type" value="Genomic_DNA"/>
</dbReference>